<dbReference type="InterPro" id="IPR036922">
    <property type="entry name" value="Rieske_2Fe-2S_sf"/>
</dbReference>
<keyword evidence="8" id="KW-0411">Iron-sulfur</keyword>
<dbReference type="Gene3D" id="2.102.10.10">
    <property type="entry name" value="Rieske [2Fe-2S] iron-sulphur domain"/>
    <property type="match status" value="1"/>
</dbReference>
<dbReference type="EMBL" id="CAJOBC010000241">
    <property type="protein sequence ID" value="CAF3559446.1"/>
    <property type="molecule type" value="Genomic_DNA"/>
</dbReference>
<dbReference type="PROSITE" id="PS51296">
    <property type="entry name" value="RIESKE"/>
    <property type="match status" value="1"/>
</dbReference>
<dbReference type="InterPro" id="IPR014349">
    <property type="entry name" value="Rieske_Fe-S_prot"/>
</dbReference>
<dbReference type="SUPFAM" id="SSF81502">
    <property type="entry name" value="ISP transmembrane anchor"/>
    <property type="match status" value="1"/>
</dbReference>
<dbReference type="GO" id="GO:0046872">
    <property type="term" value="F:metal ion binding"/>
    <property type="evidence" value="ECO:0007669"/>
    <property type="project" value="UniProtKB-KW"/>
</dbReference>
<dbReference type="GO" id="GO:0051537">
    <property type="term" value="F:2 iron, 2 sulfur cluster binding"/>
    <property type="evidence" value="ECO:0007669"/>
    <property type="project" value="UniProtKB-KW"/>
</dbReference>
<evidence type="ECO:0000256" key="11">
    <source>
        <dbReference type="RuleBase" id="RU004494"/>
    </source>
</evidence>
<comment type="catalytic activity">
    <reaction evidence="11">
        <text>a quinol + 2 Fe(III)-[cytochrome c](out) = a quinone + 2 Fe(II)-[cytochrome c](out) + 2 H(+)(out)</text>
        <dbReference type="Rhea" id="RHEA:11484"/>
        <dbReference type="Rhea" id="RHEA-COMP:10350"/>
        <dbReference type="Rhea" id="RHEA-COMP:14399"/>
        <dbReference type="ChEBI" id="CHEBI:15378"/>
        <dbReference type="ChEBI" id="CHEBI:24646"/>
        <dbReference type="ChEBI" id="CHEBI:29033"/>
        <dbReference type="ChEBI" id="CHEBI:29034"/>
        <dbReference type="ChEBI" id="CHEBI:132124"/>
        <dbReference type="EC" id="7.1.1.8"/>
    </reaction>
</comment>
<feature type="compositionally biased region" description="Basic and acidic residues" evidence="13">
    <location>
        <begin position="92"/>
        <end position="109"/>
    </location>
</feature>
<comment type="similarity">
    <text evidence="2">Belongs to the Rieske iron-sulfur protein family.</text>
</comment>
<dbReference type="SUPFAM" id="SSF50022">
    <property type="entry name" value="ISP domain"/>
    <property type="match status" value="1"/>
</dbReference>
<evidence type="ECO:0000313" key="15">
    <source>
        <dbReference type="EMBL" id="CAF0776837.1"/>
    </source>
</evidence>
<keyword evidence="9" id="KW-0472">Membrane</keyword>
<accession>A0A813R362</accession>
<dbReference type="CDD" id="cd03470">
    <property type="entry name" value="Rieske_cytochrome_bc1"/>
    <property type="match status" value="1"/>
</dbReference>
<evidence type="ECO:0000313" key="17">
    <source>
        <dbReference type="Proteomes" id="UP000663829"/>
    </source>
</evidence>
<gene>
    <name evidence="15" type="ORF">GPM918_LOCUS2239</name>
    <name evidence="16" type="ORF">SRO942_LOCUS2239</name>
</gene>
<keyword evidence="11" id="KW-0813">Transport</keyword>
<keyword evidence="11" id="KW-0249">Electron transport</keyword>
<dbReference type="EMBL" id="CAJNOQ010000241">
    <property type="protein sequence ID" value="CAF0776837.1"/>
    <property type="molecule type" value="Genomic_DNA"/>
</dbReference>
<dbReference type="Proteomes" id="UP000663829">
    <property type="component" value="Unassembled WGS sequence"/>
</dbReference>
<evidence type="ECO:0000313" key="16">
    <source>
        <dbReference type="EMBL" id="CAF3559446.1"/>
    </source>
</evidence>
<evidence type="ECO:0000256" key="1">
    <source>
        <dbReference type="ARBA" id="ARBA00004167"/>
    </source>
</evidence>
<evidence type="ECO:0000256" key="7">
    <source>
        <dbReference type="ARBA" id="ARBA00023004"/>
    </source>
</evidence>
<organism evidence="15 17">
    <name type="scientific">Didymodactylos carnosus</name>
    <dbReference type="NCBI Taxonomy" id="1234261"/>
    <lineage>
        <taxon>Eukaryota</taxon>
        <taxon>Metazoa</taxon>
        <taxon>Spiralia</taxon>
        <taxon>Gnathifera</taxon>
        <taxon>Rotifera</taxon>
        <taxon>Eurotatoria</taxon>
        <taxon>Bdelloidea</taxon>
        <taxon>Philodinida</taxon>
        <taxon>Philodinidae</taxon>
        <taxon>Didymodactylos</taxon>
    </lineage>
</organism>
<dbReference type="InterPro" id="IPR037008">
    <property type="entry name" value="bc1_Rieske_TM_sf"/>
</dbReference>
<comment type="miscellaneous">
    <text evidence="11">The Rieske protein is a high potential 2Fe-2S protein.</text>
</comment>
<dbReference type="InterPro" id="IPR004192">
    <property type="entry name" value="Rieske_TM"/>
</dbReference>
<evidence type="ECO:0000256" key="13">
    <source>
        <dbReference type="SAM" id="MobiDB-lite"/>
    </source>
</evidence>
<evidence type="ECO:0000256" key="12">
    <source>
        <dbReference type="RuleBase" id="RU004495"/>
    </source>
</evidence>
<evidence type="ECO:0000256" key="3">
    <source>
        <dbReference type="ARBA" id="ARBA00022692"/>
    </source>
</evidence>
<keyword evidence="4" id="KW-0001">2Fe-2S</keyword>
<feature type="region of interest" description="Disordered" evidence="13">
    <location>
        <begin position="92"/>
        <end position="111"/>
    </location>
</feature>
<dbReference type="AlphaFoldDB" id="A0A813R362"/>
<name>A0A813R362_9BILA</name>
<dbReference type="Pfam" id="PF00355">
    <property type="entry name" value="Rieske"/>
    <property type="match status" value="1"/>
</dbReference>
<evidence type="ECO:0000256" key="9">
    <source>
        <dbReference type="ARBA" id="ARBA00023136"/>
    </source>
</evidence>
<proteinExistence type="inferred from homology"/>
<evidence type="ECO:0000256" key="10">
    <source>
        <dbReference type="ARBA" id="ARBA00023157"/>
    </source>
</evidence>
<protein>
    <recommendedName>
        <fullName evidence="11">Cytochrome b-c1 complex subunit Rieske, mitochondrial</fullName>
        <ecNumber evidence="11">7.1.1.8</ecNumber>
    </recommendedName>
</protein>
<sequence length="276" mass="31022">MALQLRNRIFTQMTTNLLRSTAKPIPMNIDDDPEHEADQPLYIQVPKNRQPLTTVSMQKKLARSNVSISTSLSNPISVRYAHTDIQIPNFDYYRRKDRRDPNKSYRDSGDATSPFSYLAPMGIAITSAMVAKYSIRTIVDYVGPAKDILAVAKIEIPLDGVPEGKNVVFEWRGKPVFVRHRTPEEIMREQGVDVSQLRHQQADGDRVKKPEWLIVIGICTHLGCIPVANAGDFGGYYCPCHGSHYDASGRVRKGPAPLNLEVPEYKFKDENTIVIG</sequence>
<evidence type="ECO:0000256" key="6">
    <source>
        <dbReference type="ARBA" id="ARBA00022989"/>
    </source>
</evidence>
<keyword evidence="17" id="KW-1185">Reference proteome</keyword>
<dbReference type="FunFam" id="2.102.10.10:FF:000001">
    <property type="entry name" value="Cytochrome b-c1 complex subunit Rieske, mitochondrial"/>
    <property type="match status" value="1"/>
</dbReference>
<evidence type="ECO:0000256" key="8">
    <source>
        <dbReference type="ARBA" id="ARBA00023014"/>
    </source>
</evidence>
<dbReference type="EC" id="7.1.1.8" evidence="11"/>
<feature type="domain" description="Rieske" evidence="14">
    <location>
        <begin position="179"/>
        <end position="274"/>
    </location>
</feature>
<dbReference type="Pfam" id="PF02921">
    <property type="entry name" value="UCR_TM"/>
    <property type="match status" value="1"/>
</dbReference>
<dbReference type="Proteomes" id="UP000681722">
    <property type="component" value="Unassembled WGS sequence"/>
</dbReference>
<keyword evidence="3" id="KW-0812">Transmembrane</keyword>
<dbReference type="InterPro" id="IPR017941">
    <property type="entry name" value="Rieske_2Fe-2S"/>
</dbReference>
<dbReference type="InterPro" id="IPR005805">
    <property type="entry name" value="Rieske_Fe-S_prot_C"/>
</dbReference>
<dbReference type="PRINTS" id="PR00162">
    <property type="entry name" value="RIESKE"/>
</dbReference>
<keyword evidence="7" id="KW-0408">Iron</keyword>
<comment type="subcellular location">
    <subcellularLocation>
        <location evidence="1">Membrane</location>
        <topology evidence="1">Single-pass membrane protein</topology>
    </subcellularLocation>
    <subcellularLocation>
        <location evidence="12">Mitochondrion inner membrane</location>
    </subcellularLocation>
</comment>
<dbReference type="PANTHER" id="PTHR10134">
    <property type="entry name" value="CYTOCHROME B-C1 COMPLEX SUBUNIT RIESKE, MITOCHONDRIAL"/>
    <property type="match status" value="1"/>
</dbReference>
<dbReference type="OrthoDB" id="1637982at2759"/>
<evidence type="ECO:0000256" key="5">
    <source>
        <dbReference type="ARBA" id="ARBA00022723"/>
    </source>
</evidence>
<evidence type="ECO:0000259" key="14">
    <source>
        <dbReference type="PROSITE" id="PS51296"/>
    </source>
</evidence>
<dbReference type="GO" id="GO:0005743">
    <property type="term" value="C:mitochondrial inner membrane"/>
    <property type="evidence" value="ECO:0007669"/>
    <property type="project" value="UniProtKB-SubCell"/>
</dbReference>
<keyword evidence="5" id="KW-0479">Metal-binding</keyword>
<reference evidence="15" key="1">
    <citation type="submission" date="2021-02" db="EMBL/GenBank/DDBJ databases">
        <authorList>
            <person name="Nowell W R."/>
        </authorList>
    </citation>
    <scope>NUCLEOTIDE SEQUENCE</scope>
</reference>
<dbReference type="Gene3D" id="1.20.5.270">
    <property type="entry name" value="Ubiquinol cytochrome reductase, transmembrane domain"/>
    <property type="match status" value="1"/>
</dbReference>
<dbReference type="GO" id="GO:0008121">
    <property type="term" value="F:quinol-cytochrome-c reductase activity"/>
    <property type="evidence" value="ECO:0007669"/>
    <property type="project" value="UniProtKB-EC"/>
</dbReference>
<keyword evidence="12" id="KW-0496">Mitochondrion</keyword>
<keyword evidence="6" id="KW-1133">Transmembrane helix</keyword>
<dbReference type="NCBIfam" id="TIGR01416">
    <property type="entry name" value="Rieske_proteo"/>
    <property type="match status" value="1"/>
</dbReference>
<evidence type="ECO:0000256" key="2">
    <source>
        <dbReference type="ARBA" id="ARBA00010651"/>
    </source>
</evidence>
<evidence type="ECO:0000256" key="4">
    <source>
        <dbReference type="ARBA" id="ARBA00022714"/>
    </source>
</evidence>
<comment type="cofactor">
    <cofactor evidence="11">
        <name>[2Fe-2S] cluster</name>
        <dbReference type="ChEBI" id="CHEBI:190135"/>
    </cofactor>
    <text evidence="11">Binds 1 [2Fe-2S] cluster per subunit.</text>
</comment>
<comment type="caution">
    <text evidence="15">The sequence shown here is derived from an EMBL/GenBank/DDBJ whole genome shotgun (WGS) entry which is preliminary data.</text>
</comment>
<keyword evidence="12" id="KW-0679">Respiratory chain</keyword>
<keyword evidence="10" id="KW-1015">Disulfide bond</keyword>
<dbReference type="InterPro" id="IPR006317">
    <property type="entry name" value="Ubiquinol_cyt_c_Rdtase_Fe-S-su"/>
</dbReference>